<comment type="similarity">
    <text evidence="2 8">Belongs to the ABC-3 integral membrane protein family.</text>
</comment>
<keyword evidence="7 9" id="KW-0472">Membrane</keyword>
<feature type="transmembrane region" description="Helical" evidence="9">
    <location>
        <begin position="227"/>
        <end position="252"/>
    </location>
</feature>
<dbReference type="Pfam" id="PF00950">
    <property type="entry name" value="ABC-3"/>
    <property type="match status" value="1"/>
</dbReference>
<keyword evidence="11" id="KW-1185">Reference proteome</keyword>
<dbReference type="PANTHER" id="PTHR30477:SF3">
    <property type="entry name" value="METAL TRANSPORT SYSTEM MEMBRANE PROTEIN CT_069-RELATED"/>
    <property type="match status" value="1"/>
</dbReference>
<evidence type="ECO:0000256" key="1">
    <source>
        <dbReference type="ARBA" id="ARBA00004651"/>
    </source>
</evidence>
<protein>
    <submittedName>
        <fullName evidence="10">Metal ABC transporter permease</fullName>
    </submittedName>
</protein>
<feature type="transmembrane region" description="Helical" evidence="9">
    <location>
        <begin position="258"/>
        <end position="277"/>
    </location>
</feature>
<feature type="transmembrane region" description="Helical" evidence="9">
    <location>
        <begin position="39"/>
        <end position="61"/>
    </location>
</feature>
<organism evidence="10 11">
    <name type="scientific">Parvimonas parva</name>
    <dbReference type="NCBI Taxonomy" id="2769485"/>
    <lineage>
        <taxon>Bacteria</taxon>
        <taxon>Bacillati</taxon>
        <taxon>Bacillota</taxon>
        <taxon>Tissierellia</taxon>
        <taxon>Tissierellales</taxon>
        <taxon>Peptoniphilaceae</taxon>
        <taxon>Parvimonas</taxon>
    </lineage>
</organism>
<dbReference type="InterPro" id="IPR037294">
    <property type="entry name" value="ABC_BtuC-like"/>
</dbReference>
<proteinExistence type="inferred from homology"/>
<evidence type="ECO:0000256" key="2">
    <source>
        <dbReference type="ARBA" id="ARBA00008034"/>
    </source>
</evidence>
<dbReference type="Proteomes" id="UP000823123">
    <property type="component" value="Unassembled WGS sequence"/>
</dbReference>
<keyword evidence="4" id="KW-1003">Cell membrane</keyword>
<reference evidence="10 11" key="1">
    <citation type="submission" date="2020-09" db="EMBL/GenBank/DDBJ databases">
        <title>Parvimonas S3374 sp. nov.</title>
        <authorList>
            <person name="Buhl M."/>
        </authorList>
    </citation>
    <scope>NUCLEOTIDE SEQUENCE [LARGE SCALE GENOMIC DNA]</scope>
    <source>
        <strain evidence="10 11">S3374</strain>
    </source>
</reference>
<sequence>MNGILDLLTDYTFLMITIGSGLLGLLSGVMGVYVTVKKQGLICDAISHSTLPGVCIAFMVLGIKNLEFLLLGAFIAGVVSALLIFGIDLKSKVKFDSALAIVLSTFFGLGVVLLALIQRKANTNQAGLDKFIFGQAAAFLKKDIYFLIGIIILVLFVILLFWKELKLYSFDPEFAQTKGFSINIMTGILIVLLVISIVMGIQSVGVILMSTMLIAPPVAARQWTDKFNIMMILSGIFGAFSGIVGSFISMYYKGLSTGPVITIVASIIVFFSILFSPKKGILFVKKRTMQGGTKCDN</sequence>
<feature type="transmembrane region" description="Helical" evidence="9">
    <location>
        <begin position="182"/>
        <end position="215"/>
    </location>
</feature>
<feature type="transmembrane region" description="Helical" evidence="9">
    <location>
        <begin position="12"/>
        <end position="33"/>
    </location>
</feature>
<evidence type="ECO:0000256" key="5">
    <source>
        <dbReference type="ARBA" id="ARBA00022692"/>
    </source>
</evidence>
<evidence type="ECO:0000256" key="6">
    <source>
        <dbReference type="ARBA" id="ARBA00022989"/>
    </source>
</evidence>
<evidence type="ECO:0000256" key="9">
    <source>
        <dbReference type="SAM" id="Phobius"/>
    </source>
</evidence>
<dbReference type="CDD" id="cd06550">
    <property type="entry name" value="TM_ABC_iron-siderophores_like"/>
    <property type="match status" value="1"/>
</dbReference>
<dbReference type="InterPro" id="IPR001626">
    <property type="entry name" value="ABC_TroCD"/>
</dbReference>
<keyword evidence="5 8" id="KW-0812">Transmembrane</keyword>
<comment type="caution">
    <text evidence="10">The sequence shown here is derived from an EMBL/GenBank/DDBJ whole genome shotgun (WGS) entry which is preliminary data.</text>
</comment>
<name>A0ABS1C7M4_9FIRM</name>
<keyword evidence="6 9" id="KW-1133">Transmembrane helix</keyword>
<dbReference type="Gene3D" id="1.10.3470.10">
    <property type="entry name" value="ABC transporter involved in vitamin B12 uptake, BtuC"/>
    <property type="match status" value="1"/>
</dbReference>
<dbReference type="PANTHER" id="PTHR30477">
    <property type="entry name" value="ABC-TRANSPORTER METAL-BINDING PROTEIN"/>
    <property type="match status" value="1"/>
</dbReference>
<evidence type="ECO:0000256" key="8">
    <source>
        <dbReference type="RuleBase" id="RU003943"/>
    </source>
</evidence>
<keyword evidence="3 8" id="KW-0813">Transport</keyword>
<dbReference type="EMBL" id="JACVDA010000004">
    <property type="protein sequence ID" value="MBK1468070.1"/>
    <property type="molecule type" value="Genomic_DNA"/>
</dbReference>
<dbReference type="RefSeq" id="WP_201275128.1">
    <property type="nucleotide sequence ID" value="NZ_AP038371.1"/>
</dbReference>
<comment type="subcellular location">
    <subcellularLocation>
        <location evidence="1 8">Cell membrane</location>
        <topology evidence="1 8">Multi-pass membrane protein</topology>
    </subcellularLocation>
</comment>
<evidence type="ECO:0000256" key="3">
    <source>
        <dbReference type="ARBA" id="ARBA00022448"/>
    </source>
</evidence>
<feature type="transmembrane region" description="Helical" evidence="9">
    <location>
        <begin position="144"/>
        <end position="162"/>
    </location>
</feature>
<evidence type="ECO:0000256" key="7">
    <source>
        <dbReference type="ARBA" id="ARBA00023136"/>
    </source>
</evidence>
<evidence type="ECO:0000256" key="4">
    <source>
        <dbReference type="ARBA" id="ARBA00022475"/>
    </source>
</evidence>
<accession>A0ABS1C7M4</accession>
<feature type="transmembrane region" description="Helical" evidence="9">
    <location>
        <begin position="99"/>
        <end position="117"/>
    </location>
</feature>
<feature type="transmembrane region" description="Helical" evidence="9">
    <location>
        <begin position="68"/>
        <end position="87"/>
    </location>
</feature>
<evidence type="ECO:0000313" key="10">
    <source>
        <dbReference type="EMBL" id="MBK1468070.1"/>
    </source>
</evidence>
<gene>
    <name evidence="10" type="ORF">IBJ83_01900</name>
</gene>
<dbReference type="SUPFAM" id="SSF81345">
    <property type="entry name" value="ABC transporter involved in vitamin B12 uptake, BtuC"/>
    <property type="match status" value="1"/>
</dbReference>
<evidence type="ECO:0000313" key="11">
    <source>
        <dbReference type="Proteomes" id="UP000823123"/>
    </source>
</evidence>